<dbReference type="NCBIfam" id="TIGR01310">
    <property type="entry name" value="uL30_euk"/>
    <property type="match status" value="1"/>
</dbReference>
<comment type="similarity">
    <text evidence="1">Belongs to the universal ribosomal protein uL30 family.</text>
</comment>
<sequence>MCQIRFLPTMVASSTVPSVASIFAPESLRKKTKTQEQAREQRVAAAAEKKSGLQKKRELIAKRAEAYEAEYRAAEREQIELARKARAEGNFYVPEEPKLVFVVRIRGINNIPPKARKIMQLLRLLQINSGVFIKFNKATKEMLQVVEPYVTYGVPNRKAVRELVYKRGFGKVNKQRIHLSENAIIEAALGKYSIYSIEDLIHEIYTVGPNFKQASNFIWPFKLSSPLGGFRERKFTHFIEGGDAGKRDEHINSLLKQMI</sequence>
<dbReference type="Pfam" id="PF00327">
    <property type="entry name" value="Ribosomal_L30"/>
    <property type="match status" value="1"/>
</dbReference>
<dbReference type="STRING" id="653667.S9W2N0"/>
<reference evidence="7 8" key="1">
    <citation type="journal article" date="2011" name="Science">
        <title>Comparative functional genomics of the fission yeasts.</title>
        <authorList>
            <person name="Rhind N."/>
            <person name="Chen Z."/>
            <person name="Yassour M."/>
            <person name="Thompson D.A."/>
            <person name="Haas B.J."/>
            <person name="Habib N."/>
            <person name="Wapinski I."/>
            <person name="Roy S."/>
            <person name="Lin M.F."/>
            <person name="Heiman D.I."/>
            <person name="Young S.K."/>
            <person name="Furuya K."/>
            <person name="Guo Y."/>
            <person name="Pidoux A."/>
            <person name="Chen H.M."/>
            <person name="Robbertse B."/>
            <person name="Goldberg J.M."/>
            <person name="Aoki K."/>
            <person name="Bayne E.H."/>
            <person name="Berlin A.M."/>
            <person name="Desjardins C.A."/>
            <person name="Dobbs E."/>
            <person name="Dukaj L."/>
            <person name="Fan L."/>
            <person name="FitzGerald M.G."/>
            <person name="French C."/>
            <person name="Gujja S."/>
            <person name="Hansen K."/>
            <person name="Keifenheim D."/>
            <person name="Levin J.Z."/>
            <person name="Mosher R.A."/>
            <person name="Mueller C.A."/>
            <person name="Pfiffner J."/>
            <person name="Priest M."/>
            <person name="Russ C."/>
            <person name="Smialowska A."/>
            <person name="Swoboda P."/>
            <person name="Sykes S.M."/>
            <person name="Vaughn M."/>
            <person name="Vengrova S."/>
            <person name="Yoder R."/>
            <person name="Zeng Q."/>
            <person name="Allshire R."/>
            <person name="Baulcombe D."/>
            <person name="Birren B.W."/>
            <person name="Brown W."/>
            <person name="Ekwall K."/>
            <person name="Kellis M."/>
            <person name="Leatherwood J."/>
            <person name="Levin H."/>
            <person name="Margalit H."/>
            <person name="Martienssen R."/>
            <person name="Nieduszynski C.A."/>
            <person name="Spatafora J.W."/>
            <person name="Friedman N."/>
            <person name="Dalgaard J.Z."/>
            <person name="Baumann P."/>
            <person name="Niki H."/>
            <person name="Regev A."/>
            <person name="Nusbaum C."/>
        </authorList>
    </citation>
    <scope>NUCLEOTIDE SEQUENCE [LARGE SCALE GENOMIC DNA]</scope>
    <source>
        <strain evidence="8">OY26 / ATCC MYA-4695 / CBS 11777 / NBRC 106824 / NRRL Y48691</strain>
    </source>
</reference>
<keyword evidence="8" id="KW-1185">Reference proteome</keyword>
<dbReference type="PANTHER" id="PTHR11524:SF16">
    <property type="entry name" value="LARGE RIBOSOMAL SUBUNIT PROTEIN UL30"/>
    <property type="match status" value="1"/>
</dbReference>
<dbReference type="FunFam" id="3.30.1390.20:FF:000003">
    <property type="entry name" value="60S ribosomal protein L7"/>
    <property type="match status" value="1"/>
</dbReference>
<evidence type="ECO:0000256" key="1">
    <source>
        <dbReference type="ARBA" id="ARBA00007594"/>
    </source>
</evidence>
<dbReference type="OrthoDB" id="28644at2759"/>
<protein>
    <submittedName>
        <fullName evidence="7">60S ribosomal protein L7</fullName>
    </submittedName>
</protein>
<dbReference type="GO" id="GO:0003723">
    <property type="term" value="F:RNA binding"/>
    <property type="evidence" value="ECO:0007669"/>
    <property type="project" value="InterPro"/>
</dbReference>
<dbReference type="GO" id="GO:0005730">
    <property type="term" value="C:nucleolus"/>
    <property type="evidence" value="ECO:0007669"/>
    <property type="project" value="TreeGrafter"/>
</dbReference>
<dbReference type="FunFam" id="3.30.1390.20:FF:000002">
    <property type="entry name" value="60S ribosomal protein L7"/>
    <property type="match status" value="1"/>
</dbReference>
<dbReference type="eggNOG" id="KOG3184">
    <property type="taxonomic scope" value="Eukaryota"/>
</dbReference>
<evidence type="ECO:0000256" key="2">
    <source>
        <dbReference type="ARBA" id="ARBA00022980"/>
    </source>
</evidence>
<dbReference type="GO" id="GO:0000463">
    <property type="term" value="P:maturation of LSU-rRNA from tricistronic rRNA transcript (SSU-rRNA, 5.8S rRNA, LSU-rRNA)"/>
    <property type="evidence" value="ECO:0007669"/>
    <property type="project" value="TreeGrafter"/>
</dbReference>
<dbReference type="AlphaFoldDB" id="S9W2N0"/>
<dbReference type="InterPro" id="IPR012988">
    <property type="entry name" value="Ribosomal_uL30_N_euk"/>
</dbReference>
<keyword evidence="3" id="KW-0687">Ribonucleoprotein</keyword>
<evidence type="ECO:0000313" key="7">
    <source>
        <dbReference type="EMBL" id="EPY52714.1"/>
    </source>
</evidence>
<gene>
    <name evidence="7" type="ORF">SPOG_02034</name>
</gene>
<dbReference type="InterPro" id="IPR018038">
    <property type="entry name" value="Ribosomal_uL30_CS"/>
</dbReference>
<evidence type="ECO:0000256" key="4">
    <source>
        <dbReference type="SAM" id="Coils"/>
    </source>
</evidence>
<dbReference type="InterPro" id="IPR039699">
    <property type="entry name" value="Ribosomal_uL30"/>
</dbReference>
<evidence type="ECO:0000256" key="3">
    <source>
        <dbReference type="ARBA" id="ARBA00023274"/>
    </source>
</evidence>
<evidence type="ECO:0000259" key="5">
    <source>
        <dbReference type="Pfam" id="PF00327"/>
    </source>
</evidence>
<dbReference type="HOGENOM" id="CLU_055156_0_0_1"/>
<evidence type="ECO:0000259" key="6">
    <source>
        <dbReference type="Pfam" id="PF08079"/>
    </source>
</evidence>
<dbReference type="InterPro" id="IPR016082">
    <property type="entry name" value="Ribosomal_uL30_ferredoxin-like"/>
</dbReference>
<name>S9W2N0_SCHCR</name>
<dbReference type="Pfam" id="PF08079">
    <property type="entry name" value="Ribosomal_L30_N"/>
    <property type="match status" value="1"/>
</dbReference>
<dbReference type="GO" id="GO:0030684">
    <property type="term" value="C:preribosome"/>
    <property type="evidence" value="ECO:0007669"/>
    <property type="project" value="EnsemblFungi"/>
</dbReference>
<dbReference type="OMA" id="TYGVPNR"/>
<dbReference type="PANTHER" id="PTHR11524">
    <property type="entry name" value="60S RIBOSOMAL PROTEIN L7"/>
    <property type="match status" value="1"/>
</dbReference>
<dbReference type="PROSITE" id="PS00634">
    <property type="entry name" value="RIBOSOMAL_L30"/>
    <property type="match status" value="1"/>
</dbReference>
<dbReference type="GeneID" id="25036358"/>
<dbReference type="SUPFAM" id="SSF55129">
    <property type="entry name" value="Ribosomal protein L30p/L7e"/>
    <property type="match status" value="1"/>
</dbReference>
<feature type="domain" description="Large ribosomal subunit protein uL30-like ferredoxin-like fold" evidence="5">
    <location>
        <begin position="100"/>
        <end position="150"/>
    </location>
</feature>
<feature type="domain" description="Large ribosomal subunit protein uL30 N-terminal eukaryotes" evidence="6">
    <location>
        <begin position="25"/>
        <end position="95"/>
    </location>
</feature>
<proteinExistence type="inferred from homology"/>
<feature type="coiled-coil region" evidence="4">
    <location>
        <begin position="50"/>
        <end position="84"/>
    </location>
</feature>
<dbReference type="CDD" id="cd01657">
    <property type="entry name" value="Ribosomal_L7_archeal_euk"/>
    <property type="match status" value="1"/>
</dbReference>
<dbReference type="GO" id="GO:0005840">
    <property type="term" value="C:ribosome"/>
    <property type="evidence" value="ECO:0007669"/>
    <property type="project" value="UniProtKB-KW"/>
</dbReference>
<dbReference type="RefSeq" id="XP_013022592.1">
    <property type="nucleotide sequence ID" value="XM_013167138.1"/>
</dbReference>
<dbReference type="InterPro" id="IPR035808">
    <property type="entry name" value="Ribosomal_uL30_euk_arc"/>
</dbReference>
<keyword evidence="2 7" id="KW-0689">Ribosomal protein</keyword>
<dbReference type="Gene3D" id="3.30.1390.20">
    <property type="entry name" value="Ribosomal protein L30, ferredoxin-like fold domain"/>
    <property type="match status" value="2"/>
</dbReference>
<keyword evidence="4" id="KW-0175">Coiled coil</keyword>
<dbReference type="Proteomes" id="UP000015464">
    <property type="component" value="Unassembled WGS sequence"/>
</dbReference>
<organism evidence="7 8">
    <name type="scientific">Schizosaccharomyces cryophilus (strain OY26 / ATCC MYA-4695 / CBS 11777 / NBRC 106824 / NRRL Y48691)</name>
    <name type="common">Fission yeast</name>
    <dbReference type="NCBI Taxonomy" id="653667"/>
    <lineage>
        <taxon>Eukaryota</taxon>
        <taxon>Fungi</taxon>
        <taxon>Dikarya</taxon>
        <taxon>Ascomycota</taxon>
        <taxon>Taphrinomycotina</taxon>
        <taxon>Schizosaccharomycetes</taxon>
        <taxon>Schizosaccharomycetales</taxon>
        <taxon>Schizosaccharomycetaceae</taxon>
        <taxon>Schizosaccharomyces</taxon>
    </lineage>
</organism>
<dbReference type="InterPro" id="IPR005998">
    <property type="entry name" value="Ribosomal_uL30_euk"/>
</dbReference>
<accession>S9W2N0</accession>
<evidence type="ECO:0000313" key="8">
    <source>
        <dbReference type="Proteomes" id="UP000015464"/>
    </source>
</evidence>
<dbReference type="InterPro" id="IPR036919">
    <property type="entry name" value="Ribo_uL30_ferredoxin-like_sf"/>
</dbReference>
<dbReference type="EMBL" id="KE546989">
    <property type="protein sequence ID" value="EPY52714.1"/>
    <property type="molecule type" value="Genomic_DNA"/>
</dbReference>